<reference evidence="2" key="1">
    <citation type="journal article" date="2023" name="Int. J. Syst. Evol. Microbiol.">
        <title>&lt;i&gt;Holtiella tumoricola&lt;/i&gt; gen. nov. sp. nov., isolated from a human clinical sample.</title>
        <authorList>
            <person name="Allen-Vercoe E."/>
            <person name="Daigneault M.C."/>
            <person name="Vancuren S.J."/>
            <person name="Cochrane K."/>
            <person name="O'Neal L.L."/>
            <person name="Sankaranarayanan K."/>
            <person name="Lawson P.A."/>
        </authorList>
    </citation>
    <scope>NUCLEOTIDE SEQUENCE</scope>
    <source>
        <strain evidence="2">CC70A</strain>
    </source>
</reference>
<dbReference type="EMBL" id="JAQIFT010000008">
    <property type="protein sequence ID" value="MDA3730165.1"/>
    <property type="molecule type" value="Genomic_DNA"/>
</dbReference>
<feature type="domain" description="DUF6472" evidence="1">
    <location>
        <begin position="2"/>
        <end position="56"/>
    </location>
</feature>
<protein>
    <submittedName>
        <fullName evidence="2">DUF6472 family protein</fullName>
    </submittedName>
</protein>
<dbReference type="Pfam" id="PF20076">
    <property type="entry name" value="DUF6472"/>
    <property type="match status" value="1"/>
</dbReference>
<keyword evidence="3" id="KW-1185">Reference proteome</keyword>
<proteinExistence type="predicted"/>
<accession>A0AA42DJS7</accession>
<evidence type="ECO:0000313" key="2">
    <source>
        <dbReference type="EMBL" id="MDA3730165.1"/>
    </source>
</evidence>
<organism evidence="2 3">
    <name type="scientific">Holtiella tumoricola</name>
    <dbReference type="NCBI Taxonomy" id="3018743"/>
    <lineage>
        <taxon>Bacteria</taxon>
        <taxon>Bacillati</taxon>
        <taxon>Bacillota</taxon>
        <taxon>Clostridia</taxon>
        <taxon>Lachnospirales</taxon>
        <taxon>Cellulosilyticaceae</taxon>
        <taxon>Holtiella</taxon>
    </lineage>
</organism>
<name>A0AA42DJS7_9FIRM</name>
<dbReference type="RefSeq" id="WP_198524956.1">
    <property type="nucleotide sequence ID" value="NZ_JAQIFT010000008.1"/>
</dbReference>
<dbReference type="AlphaFoldDB" id="A0AA42DJS7"/>
<sequence>MCENCMHLEYDEVIREYVCSVAPIMDEDDFARMNYHPSKQCPYFKIGDEYTIVRKQN</sequence>
<evidence type="ECO:0000313" key="3">
    <source>
        <dbReference type="Proteomes" id="UP001169242"/>
    </source>
</evidence>
<dbReference type="Proteomes" id="UP001169242">
    <property type="component" value="Unassembled WGS sequence"/>
</dbReference>
<comment type="caution">
    <text evidence="2">The sequence shown here is derived from an EMBL/GenBank/DDBJ whole genome shotgun (WGS) entry which is preliminary data.</text>
</comment>
<evidence type="ECO:0000259" key="1">
    <source>
        <dbReference type="Pfam" id="PF20076"/>
    </source>
</evidence>
<gene>
    <name evidence="2" type="ORF">PBV87_01370</name>
</gene>
<dbReference type="InterPro" id="IPR045525">
    <property type="entry name" value="DUF6472"/>
</dbReference>